<dbReference type="Proteomes" id="UP000636800">
    <property type="component" value="Unassembled WGS sequence"/>
</dbReference>
<comment type="caution">
    <text evidence="1">The sequence shown here is derived from an EMBL/GenBank/DDBJ whole genome shotgun (WGS) entry which is preliminary data.</text>
</comment>
<feature type="non-terminal residue" evidence="1">
    <location>
        <position position="1"/>
    </location>
</feature>
<organism evidence="1 2">
    <name type="scientific">Vanilla planifolia</name>
    <name type="common">Vanilla</name>
    <dbReference type="NCBI Taxonomy" id="51239"/>
    <lineage>
        <taxon>Eukaryota</taxon>
        <taxon>Viridiplantae</taxon>
        <taxon>Streptophyta</taxon>
        <taxon>Embryophyta</taxon>
        <taxon>Tracheophyta</taxon>
        <taxon>Spermatophyta</taxon>
        <taxon>Magnoliopsida</taxon>
        <taxon>Liliopsida</taxon>
        <taxon>Asparagales</taxon>
        <taxon>Orchidaceae</taxon>
        <taxon>Vanilloideae</taxon>
        <taxon>Vanilleae</taxon>
        <taxon>Vanilla</taxon>
    </lineage>
</organism>
<reference evidence="1 2" key="1">
    <citation type="journal article" date="2020" name="Nat. Food">
        <title>A phased Vanilla planifolia genome enables genetic improvement of flavour and production.</title>
        <authorList>
            <person name="Hasing T."/>
            <person name="Tang H."/>
            <person name="Brym M."/>
            <person name="Khazi F."/>
            <person name="Huang T."/>
            <person name="Chambers A.H."/>
        </authorList>
    </citation>
    <scope>NUCLEOTIDE SEQUENCE [LARGE SCALE GENOMIC DNA]</scope>
    <source>
        <tissue evidence="1">Leaf</tissue>
    </source>
</reference>
<dbReference type="EMBL" id="JADCNL010000162">
    <property type="protein sequence ID" value="KAG0449664.1"/>
    <property type="molecule type" value="Genomic_DNA"/>
</dbReference>
<accession>A0A835U4W2</accession>
<evidence type="ECO:0000313" key="1">
    <source>
        <dbReference type="EMBL" id="KAG0449664.1"/>
    </source>
</evidence>
<proteinExistence type="predicted"/>
<evidence type="ECO:0000313" key="2">
    <source>
        <dbReference type="Proteomes" id="UP000636800"/>
    </source>
</evidence>
<feature type="non-terminal residue" evidence="1">
    <location>
        <position position="71"/>
    </location>
</feature>
<gene>
    <name evidence="1" type="ORF">HPP92_027264</name>
</gene>
<protein>
    <submittedName>
        <fullName evidence="1">Uncharacterized protein</fullName>
    </submittedName>
</protein>
<sequence>AQSSTDFQSKQLLGRTLSSWKLMSAGQLREGIFSCRSNPLVVLVITGTELGKKSNTVRINGIEPKKLERAQ</sequence>
<keyword evidence="2" id="KW-1185">Reference proteome</keyword>
<dbReference type="OrthoDB" id="10013825at2759"/>
<name>A0A835U4W2_VANPL</name>
<dbReference type="AlphaFoldDB" id="A0A835U4W2"/>